<dbReference type="RefSeq" id="WP_015956005.1">
    <property type="nucleotide sequence ID" value="NC_011729.1"/>
</dbReference>
<accession>B7KL48</accession>
<dbReference type="EMBL" id="CP001291">
    <property type="protein sequence ID" value="ACK72420.1"/>
    <property type="molecule type" value="Genomic_DNA"/>
</dbReference>
<dbReference type="eggNOG" id="ENOG5031K62">
    <property type="taxonomic scope" value="Bacteria"/>
</dbReference>
<reference evidence="2" key="1">
    <citation type="journal article" date="2011" name="MBio">
        <title>Novel metabolic attributes of the genus Cyanothece, comprising a group of unicellular nitrogen-fixing Cyanobacteria.</title>
        <authorList>
            <person name="Bandyopadhyay A."/>
            <person name="Elvitigala T."/>
            <person name="Welsh E."/>
            <person name="Stockel J."/>
            <person name="Liberton M."/>
            <person name="Min H."/>
            <person name="Sherman L.A."/>
            <person name="Pakrasi H.B."/>
        </authorList>
    </citation>
    <scope>NUCLEOTIDE SEQUENCE [LARGE SCALE GENOMIC DNA]</scope>
    <source>
        <strain evidence="2">PCC 7424</strain>
    </source>
</reference>
<name>B7KL48_GLOC7</name>
<evidence type="ECO:0000313" key="2">
    <source>
        <dbReference type="Proteomes" id="UP000002384"/>
    </source>
</evidence>
<evidence type="ECO:0000313" key="1">
    <source>
        <dbReference type="EMBL" id="ACK72420.1"/>
    </source>
</evidence>
<dbReference type="HOGENOM" id="CLU_1089228_0_0_3"/>
<gene>
    <name evidence="1" type="ordered locus">PCC7424_4046</name>
</gene>
<dbReference type="STRING" id="65393.PCC7424_4046"/>
<dbReference type="AlphaFoldDB" id="B7KL48"/>
<sequence>MVTLSHYYTKFEISSSYNIPEPLHELLHILWRYKYEELYEDVEETDICLEDACQAILYFFSDEFELPQDNQSHLKYISMAIILADAVKPTVKAYLPDETKTDQAYQLLEQYLVNKIKFSEIKIDEIFPTISVGCQAIDEALDVFRNLLRVIDPVQAKDGILEILDDCLEGYAIFPGSQGRRDLFNWWLLEVVPASWCLKWPENLYTIKGLCQVQPSLSLL</sequence>
<dbReference type="Proteomes" id="UP000002384">
    <property type="component" value="Chromosome"/>
</dbReference>
<organism evidence="1 2">
    <name type="scientific">Gloeothece citriformis (strain PCC 7424)</name>
    <name type="common">Cyanothece sp. (strain PCC 7424)</name>
    <dbReference type="NCBI Taxonomy" id="65393"/>
    <lineage>
        <taxon>Bacteria</taxon>
        <taxon>Bacillati</taxon>
        <taxon>Cyanobacteriota</taxon>
        <taxon>Cyanophyceae</taxon>
        <taxon>Oscillatoriophycideae</taxon>
        <taxon>Chroococcales</taxon>
        <taxon>Aphanothecaceae</taxon>
        <taxon>Gloeothece</taxon>
        <taxon>Gloeothece citriformis</taxon>
    </lineage>
</organism>
<dbReference type="KEGG" id="cyc:PCC7424_4046"/>
<proteinExistence type="predicted"/>
<protein>
    <submittedName>
        <fullName evidence="1">Uncharacterized protein</fullName>
    </submittedName>
</protein>
<dbReference type="OrthoDB" id="494804at2"/>
<keyword evidence="2" id="KW-1185">Reference proteome</keyword>